<dbReference type="EMBL" id="CAJRGZ010000030">
    <property type="protein sequence ID" value="CAG5185435.1"/>
    <property type="molecule type" value="Genomic_DNA"/>
</dbReference>
<reference evidence="2" key="1">
    <citation type="submission" date="2021-05" db="EMBL/GenBank/DDBJ databases">
        <authorList>
            <person name="Stam R."/>
        </authorList>
    </citation>
    <scope>NUCLEOTIDE SEQUENCE</scope>
    <source>
        <strain evidence="2">CS162</strain>
    </source>
</reference>
<accession>A0A8J2N717</accession>
<dbReference type="Proteomes" id="UP000676310">
    <property type="component" value="Unassembled WGS sequence"/>
</dbReference>
<dbReference type="AlphaFoldDB" id="A0A8J2N717"/>
<dbReference type="OrthoDB" id="3695146at2759"/>
<proteinExistence type="predicted"/>
<comment type="caution">
    <text evidence="2">The sequence shown here is derived from an EMBL/GenBank/DDBJ whole genome shotgun (WGS) entry which is preliminary data.</text>
</comment>
<feature type="region of interest" description="Disordered" evidence="1">
    <location>
        <begin position="1"/>
        <end position="29"/>
    </location>
</feature>
<dbReference type="RefSeq" id="XP_043174881.1">
    <property type="nucleotide sequence ID" value="XM_043318946.1"/>
</dbReference>
<feature type="compositionally biased region" description="Polar residues" evidence="1">
    <location>
        <begin position="263"/>
        <end position="287"/>
    </location>
</feature>
<organism evidence="2 3">
    <name type="scientific">Alternaria atra</name>
    <dbReference type="NCBI Taxonomy" id="119953"/>
    <lineage>
        <taxon>Eukaryota</taxon>
        <taxon>Fungi</taxon>
        <taxon>Dikarya</taxon>
        <taxon>Ascomycota</taxon>
        <taxon>Pezizomycotina</taxon>
        <taxon>Dothideomycetes</taxon>
        <taxon>Pleosporomycetidae</taxon>
        <taxon>Pleosporales</taxon>
        <taxon>Pleosporineae</taxon>
        <taxon>Pleosporaceae</taxon>
        <taxon>Alternaria</taxon>
        <taxon>Alternaria sect. Ulocladioides</taxon>
    </lineage>
</organism>
<gene>
    <name evidence="2" type="ORF">ALTATR162_LOCUS11304</name>
</gene>
<dbReference type="GeneID" id="67011562"/>
<evidence type="ECO:0000256" key="1">
    <source>
        <dbReference type="SAM" id="MobiDB-lite"/>
    </source>
</evidence>
<name>A0A8J2N717_9PLEO</name>
<sequence>MEKEVVVTPARKAVEPPVQSAAAPTPTPPAHTLAPSYGAKITPTFVPPATVSYPQNLEVVQAPLANSYPLQIQTHGNSGAMLPLNLSSSDEHRKAAESLEALRLVEAEKYKIIAAMKRFLHAASKDSGYDAPATEILDLMEEASKYLQKFFPEGLLGLDENQLIWKESIVQFWDELRPHGLEIYEHPDKTLQVFSQQYKTIAIWLGIGHYLGDLMMITKSVVPSVQIPAQNQQILPMAQMPSSSTVQQNAAPMISYPLPSYQPKPQQHLPQPTPLSTQAPPAPEMQTQSIPSTFTATIQAPLDPVAQTPQSTSTTFAPIQQQSFQQPQATQGAPGPLDFNSYKWCQNSDEELLELTCESFRWPDAVDGQTKIWSYSSMGGLKLPEQLPKFVTGYYLKSELDKVALEFRRAAVIFRLQAIDCERPDEDDLPMMPLLAEVEEMVRRAGIMMIQCKEKIEWDDGDEFYNSAFFFHYHVRGDRAIRKKLYEGYGGSTSNPNIGRDEWDPLRQAWKVIIAECLAE</sequence>
<keyword evidence="3" id="KW-1185">Reference proteome</keyword>
<evidence type="ECO:0000313" key="2">
    <source>
        <dbReference type="EMBL" id="CAG5185435.1"/>
    </source>
</evidence>
<evidence type="ECO:0000313" key="3">
    <source>
        <dbReference type="Proteomes" id="UP000676310"/>
    </source>
</evidence>
<protein>
    <submittedName>
        <fullName evidence="2">Uncharacterized protein</fullName>
    </submittedName>
</protein>
<feature type="region of interest" description="Disordered" evidence="1">
    <location>
        <begin position="255"/>
        <end position="287"/>
    </location>
</feature>